<dbReference type="RefSeq" id="XP_022313452.1">
    <property type="nucleotide sequence ID" value="XM_022457744.1"/>
</dbReference>
<feature type="compositionally biased region" description="Basic and acidic residues" evidence="8">
    <location>
        <begin position="854"/>
        <end position="899"/>
    </location>
</feature>
<dbReference type="PANTHER" id="PTHR22730">
    <property type="entry name" value="PROMININ PROM PROTEIN"/>
    <property type="match status" value="1"/>
</dbReference>
<feature type="transmembrane region" description="Helical" evidence="9">
    <location>
        <begin position="423"/>
        <end position="450"/>
    </location>
</feature>
<feature type="region of interest" description="Disordered" evidence="8">
    <location>
        <begin position="805"/>
        <end position="899"/>
    </location>
</feature>
<dbReference type="PANTHER" id="PTHR22730:SF1">
    <property type="entry name" value="PROMININ-LIKE PROTEIN"/>
    <property type="match status" value="1"/>
</dbReference>
<evidence type="ECO:0000256" key="6">
    <source>
        <dbReference type="ARBA" id="ARBA00023180"/>
    </source>
</evidence>
<evidence type="ECO:0000256" key="3">
    <source>
        <dbReference type="ARBA" id="ARBA00022692"/>
    </source>
</evidence>
<sequence length="899" mass="101156">MKRFVLVLAFVSSTVFVINGENSTDDFQTGPASLGEESALEKGAKPLFNLVHGFLDSVQEYDFITDNSSAKITYKNVVEYIDNGTYDKFQDRWQDLVAVFGGFAACVVVGLLFAIFMPIIGLFFCCCYCCCKRCGKAREKTDPKAAGCKRATFCIFLAVFATLMLTGGIVSIIANELLHNKLQNSDQRGPVQYWRSGLSNIISYGDTTADDLEKQTKAIVFKTIREIQTQINDSVPYTVRTVQSAINASELLYQTEQLGTKATQVYSNLQNISSTLEELKSLQNNLSTKITEINQNFTNTCNGSANPILSSNCPNLPDVANDFTVVGNLTTEIEKVSKSLNISELTEEARKQFDQVVNDVYTNADVTKAMNDANNRTAQIENDINREIDSLTGTVKKFTNNIKGNTTQEINKIDNYFKDYADYIWYGGLGIPSVIFLTVVFYFLGILFGLCGQRPGHGAPCCNRGAGSNFFVGGVVWTFFIFWILMYILMIMFLVGGLLYTNVCRNLNKGVEHVADYEGIMKKLGIDIKDLLDYSSSSNFSIKNALGDCKENKGIYLALDLQDKFDLDALMNTTEIEKNIKEISQTGITVKNITILSESLNKSLSDFANSGISGINFTSYEEQLDKTPIANLSGIIAEFNKFNLTTQVEIVTALQDQEINAFNQKMRELREVLNVLMNQTQTELQEDVRKLQALLKQSEDTFNSEKDDLIATGLNNTVFNVTNIVKDGIQQAKNETKDLGKCKPLYNAAQGMSDSVCVVMLDPFNMFWFGIGWGIFFSIPSIIFALLLANMYQREEKFDRDLYRIKKESRQKPQQQDFDSPMMETYQDNIPLTSPPNRGYGRSNNGEVNSGYNNDRRDDYHRGNQYRDDYRHDDYRHDDYRGSHGDPSYRQEQESGDKN</sequence>
<dbReference type="AlphaFoldDB" id="A0A8B8CCF2"/>
<gene>
    <name evidence="12" type="primary">LOC111118337</name>
</gene>
<feature type="coiled-coil region" evidence="7">
    <location>
        <begin position="269"/>
        <end position="296"/>
    </location>
</feature>
<keyword evidence="10" id="KW-0732">Signal</keyword>
<keyword evidence="11" id="KW-1185">Reference proteome</keyword>
<dbReference type="Proteomes" id="UP000694844">
    <property type="component" value="Chromosome 2"/>
</dbReference>
<organism evidence="11 12">
    <name type="scientific">Crassostrea virginica</name>
    <name type="common">Eastern oyster</name>
    <dbReference type="NCBI Taxonomy" id="6565"/>
    <lineage>
        <taxon>Eukaryota</taxon>
        <taxon>Metazoa</taxon>
        <taxon>Spiralia</taxon>
        <taxon>Lophotrochozoa</taxon>
        <taxon>Mollusca</taxon>
        <taxon>Bivalvia</taxon>
        <taxon>Autobranchia</taxon>
        <taxon>Pteriomorphia</taxon>
        <taxon>Ostreida</taxon>
        <taxon>Ostreoidea</taxon>
        <taxon>Ostreidae</taxon>
        <taxon>Crassostrea</taxon>
    </lineage>
</organism>
<keyword evidence="3 9" id="KW-0812">Transmembrane</keyword>
<evidence type="ECO:0000256" key="4">
    <source>
        <dbReference type="ARBA" id="ARBA00022989"/>
    </source>
</evidence>
<evidence type="ECO:0000256" key="5">
    <source>
        <dbReference type="ARBA" id="ARBA00023136"/>
    </source>
</evidence>
<keyword evidence="6" id="KW-0325">Glycoprotein</keyword>
<keyword evidence="7" id="KW-0175">Coiled coil</keyword>
<reference evidence="12" key="1">
    <citation type="submission" date="2025-08" db="UniProtKB">
        <authorList>
            <consortium name="RefSeq"/>
        </authorList>
    </citation>
    <scope>IDENTIFICATION</scope>
    <source>
        <tissue evidence="12">Whole sample</tissue>
    </source>
</reference>
<keyword evidence="4 9" id="KW-1133">Transmembrane helix</keyword>
<feature type="coiled-coil region" evidence="7">
    <location>
        <begin position="659"/>
        <end position="708"/>
    </location>
</feature>
<feature type="compositionally biased region" description="Polar residues" evidence="8">
    <location>
        <begin position="826"/>
        <end position="853"/>
    </location>
</feature>
<evidence type="ECO:0000256" key="2">
    <source>
        <dbReference type="ARBA" id="ARBA00006058"/>
    </source>
</evidence>
<comment type="similarity">
    <text evidence="2">Belongs to the prominin family.</text>
</comment>
<name>A0A8B8CCF2_CRAVI</name>
<feature type="transmembrane region" description="Helical" evidence="9">
    <location>
        <begin position="97"/>
        <end position="130"/>
    </location>
</feature>
<feature type="transmembrane region" description="Helical" evidence="9">
    <location>
        <begin position="470"/>
        <end position="500"/>
    </location>
</feature>
<feature type="chain" id="PRO_5034017981" evidence="10">
    <location>
        <begin position="21"/>
        <end position="899"/>
    </location>
</feature>
<protein>
    <submittedName>
        <fullName evidence="12">Prominin-1-like isoform X2</fullName>
    </submittedName>
</protein>
<evidence type="ECO:0000256" key="10">
    <source>
        <dbReference type="SAM" id="SignalP"/>
    </source>
</evidence>
<evidence type="ECO:0000313" key="12">
    <source>
        <dbReference type="RefSeq" id="XP_022313452.1"/>
    </source>
</evidence>
<dbReference type="OrthoDB" id="6229420at2759"/>
<feature type="transmembrane region" description="Helical" evidence="9">
    <location>
        <begin position="766"/>
        <end position="789"/>
    </location>
</feature>
<dbReference type="GO" id="GO:0016020">
    <property type="term" value="C:membrane"/>
    <property type="evidence" value="ECO:0007669"/>
    <property type="project" value="UniProtKB-SubCell"/>
</dbReference>
<dbReference type="GeneID" id="111118337"/>
<evidence type="ECO:0000256" key="9">
    <source>
        <dbReference type="SAM" id="Phobius"/>
    </source>
</evidence>
<accession>A0A8B8CCF2</accession>
<dbReference type="InterPro" id="IPR008795">
    <property type="entry name" value="Prominin"/>
</dbReference>
<feature type="transmembrane region" description="Helical" evidence="9">
    <location>
        <begin position="151"/>
        <end position="174"/>
    </location>
</feature>
<dbReference type="Pfam" id="PF05478">
    <property type="entry name" value="Prominin"/>
    <property type="match status" value="1"/>
</dbReference>
<evidence type="ECO:0000256" key="8">
    <source>
        <dbReference type="SAM" id="MobiDB-lite"/>
    </source>
</evidence>
<keyword evidence="5 9" id="KW-0472">Membrane</keyword>
<evidence type="ECO:0000256" key="1">
    <source>
        <dbReference type="ARBA" id="ARBA00004141"/>
    </source>
</evidence>
<comment type="subcellular location">
    <subcellularLocation>
        <location evidence="1">Membrane</location>
        <topology evidence="1">Multi-pass membrane protein</topology>
    </subcellularLocation>
</comment>
<evidence type="ECO:0000256" key="7">
    <source>
        <dbReference type="SAM" id="Coils"/>
    </source>
</evidence>
<evidence type="ECO:0000313" key="11">
    <source>
        <dbReference type="Proteomes" id="UP000694844"/>
    </source>
</evidence>
<feature type="signal peptide" evidence="10">
    <location>
        <begin position="1"/>
        <end position="20"/>
    </location>
</feature>
<proteinExistence type="inferred from homology"/>